<keyword evidence="2" id="KW-0285">Flavoprotein</keyword>
<dbReference type="AlphaFoldDB" id="A0AAE1C0F4"/>
<dbReference type="InterPro" id="IPR036318">
    <property type="entry name" value="FAD-bd_PCMH-like_sf"/>
</dbReference>
<dbReference type="SUPFAM" id="SSF56176">
    <property type="entry name" value="FAD-binding/transporter-associated domain-like"/>
    <property type="match status" value="1"/>
</dbReference>
<organism evidence="7 8">
    <name type="scientific">Recurvomyces mirabilis</name>
    <dbReference type="NCBI Taxonomy" id="574656"/>
    <lineage>
        <taxon>Eukaryota</taxon>
        <taxon>Fungi</taxon>
        <taxon>Dikarya</taxon>
        <taxon>Ascomycota</taxon>
        <taxon>Pezizomycotina</taxon>
        <taxon>Dothideomycetes</taxon>
        <taxon>Dothideomycetidae</taxon>
        <taxon>Mycosphaerellales</taxon>
        <taxon>Teratosphaeriaceae</taxon>
        <taxon>Recurvomyces</taxon>
    </lineage>
</organism>
<dbReference type="InterPro" id="IPR016169">
    <property type="entry name" value="FAD-bd_PCMH_sub2"/>
</dbReference>
<keyword evidence="8" id="KW-1185">Reference proteome</keyword>
<reference evidence="7" key="1">
    <citation type="submission" date="2023-07" db="EMBL/GenBank/DDBJ databases">
        <title>Black Yeasts Isolated from many extreme environments.</title>
        <authorList>
            <person name="Coleine C."/>
            <person name="Stajich J.E."/>
            <person name="Selbmann L."/>
        </authorList>
    </citation>
    <scope>NUCLEOTIDE SEQUENCE</scope>
    <source>
        <strain evidence="7">CCFEE 5485</strain>
    </source>
</reference>
<evidence type="ECO:0000313" key="7">
    <source>
        <dbReference type="EMBL" id="KAK3673913.1"/>
    </source>
</evidence>
<dbReference type="InterPro" id="IPR016166">
    <property type="entry name" value="FAD-bd_PCMH"/>
</dbReference>
<dbReference type="GO" id="GO:0016491">
    <property type="term" value="F:oxidoreductase activity"/>
    <property type="evidence" value="ECO:0007669"/>
    <property type="project" value="UniProtKB-KW"/>
</dbReference>
<evidence type="ECO:0000259" key="6">
    <source>
        <dbReference type="PROSITE" id="PS51387"/>
    </source>
</evidence>
<dbReference type="InterPro" id="IPR050416">
    <property type="entry name" value="FAD-linked_Oxidoreductase"/>
</dbReference>
<dbReference type="PANTHER" id="PTHR42973">
    <property type="entry name" value="BINDING OXIDOREDUCTASE, PUTATIVE (AFU_ORTHOLOGUE AFUA_1G17690)-RELATED"/>
    <property type="match status" value="1"/>
</dbReference>
<evidence type="ECO:0000256" key="3">
    <source>
        <dbReference type="ARBA" id="ARBA00022827"/>
    </source>
</evidence>
<accession>A0AAE1C0F4</accession>
<dbReference type="PROSITE" id="PS51387">
    <property type="entry name" value="FAD_PCMH"/>
    <property type="match status" value="1"/>
</dbReference>
<feature type="signal peptide" evidence="5">
    <location>
        <begin position="1"/>
        <end position="17"/>
    </location>
</feature>
<proteinExistence type="inferred from homology"/>
<comment type="caution">
    <text evidence="7">The sequence shown here is derived from an EMBL/GenBank/DDBJ whole genome shotgun (WGS) entry which is preliminary data.</text>
</comment>
<evidence type="ECO:0000256" key="5">
    <source>
        <dbReference type="SAM" id="SignalP"/>
    </source>
</evidence>
<keyword evidence="4" id="KW-0560">Oxidoreductase</keyword>
<dbReference type="PANTHER" id="PTHR42973:SF22">
    <property type="entry name" value="FAD-BINDING PCMH-TYPE DOMAIN-CONTAINING PROTEIN-RELATED"/>
    <property type="match status" value="1"/>
</dbReference>
<dbReference type="InterPro" id="IPR006094">
    <property type="entry name" value="Oxid_FAD_bind_N"/>
</dbReference>
<comment type="similarity">
    <text evidence="1">Belongs to the oxygen-dependent FAD-linked oxidoreductase family.</text>
</comment>
<evidence type="ECO:0000256" key="2">
    <source>
        <dbReference type="ARBA" id="ARBA00022630"/>
    </source>
</evidence>
<sequence>MFARLVLAASAIGFTIASPVVVERAAAAPSSPPSSWQPAQYSPDQARQLMQQKLSCCSGLSFVFGNKISYPNSTVYDTSVASYWSLQEAQVEPNCVFKPTTTTDVQLAVFLLHIGGKLFPGQCEFAVRSGGHTPFSGAANIENGVTIDLQSFKQLIVAADRQTVQIGTGNRWADVYSSLDAQQLATSGGRVGIVGVGGLTTGGGISFFSPRYGFVCDNVVNFQVILASGLIVNANATSYPDLWRALRGGSNNFGIVTTFTMRTFEQGKFWGGFIGLTIDTIQQQFQAFTDLLSSPQYDPYAALIYSVVYNVTGRNWYVASNFEYTKPQAYPPFFQNFTSLPQTFSTMRISNLTDFTLELAASNPLGFRQLFATGTYGASAQQMAAIYRIANTTVQPINDIAGLKWSISFQPEPTVITSKAAANGGNSLGLSTSDGNIFNVLLTATWDNAADDARVNTQAKSLFAQAQASATTLGKTNPYLYLNYAAPWQDPIAGYGADNVAALQAASKKYDPDSVFQYQVPGGFKLFK</sequence>
<feature type="chain" id="PRO_5041899102" description="FAD-binding PCMH-type domain-containing protein" evidence="5">
    <location>
        <begin position="18"/>
        <end position="528"/>
    </location>
</feature>
<gene>
    <name evidence="7" type="ORF">LTR78_006115</name>
</gene>
<dbReference type="Proteomes" id="UP001274830">
    <property type="component" value="Unassembled WGS sequence"/>
</dbReference>
<evidence type="ECO:0000313" key="8">
    <source>
        <dbReference type="Proteomes" id="UP001274830"/>
    </source>
</evidence>
<keyword evidence="5" id="KW-0732">Signal</keyword>
<evidence type="ECO:0000256" key="4">
    <source>
        <dbReference type="ARBA" id="ARBA00023002"/>
    </source>
</evidence>
<keyword evidence="3" id="KW-0274">FAD</keyword>
<name>A0AAE1C0F4_9PEZI</name>
<dbReference type="Pfam" id="PF01565">
    <property type="entry name" value="FAD_binding_4"/>
    <property type="match status" value="1"/>
</dbReference>
<feature type="domain" description="FAD-binding PCMH-type" evidence="6">
    <location>
        <begin position="89"/>
        <end position="266"/>
    </location>
</feature>
<protein>
    <recommendedName>
        <fullName evidence="6">FAD-binding PCMH-type domain-containing protein</fullName>
    </recommendedName>
</protein>
<dbReference type="Gene3D" id="3.30.465.10">
    <property type="match status" value="1"/>
</dbReference>
<evidence type="ECO:0000256" key="1">
    <source>
        <dbReference type="ARBA" id="ARBA00005466"/>
    </source>
</evidence>
<dbReference type="EMBL" id="JAUTXT010000022">
    <property type="protein sequence ID" value="KAK3673913.1"/>
    <property type="molecule type" value="Genomic_DNA"/>
</dbReference>
<dbReference type="GO" id="GO:0071949">
    <property type="term" value="F:FAD binding"/>
    <property type="evidence" value="ECO:0007669"/>
    <property type="project" value="InterPro"/>
</dbReference>